<dbReference type="Pfam" id="PF00730">
    <property type="entry name" value="HhH-GPD"/>
    <property type="match status" value="1"/>
</dbReference>
<gene>
    <name evidence="6" type="ORF">C8N25_12225</name>
</gene>
<dbReference type="InterPro" id="IPR011257">
    <property type="entry name" value="DNA_glycosylase"/>
</dbReference>
<dbReference type="GO" id="GO:0032993">
    <property type="term" value="C:protein-DNA complex"/>
    <property type="evidence" value="ECO:0007669"/>
    <property type="project" value="TreeGrafter"/>
</dbReference>
<dbReference type="SMART" id="SM00478">
    <property type="entry name" value="ENDO3c"/>
    <property type="match status" value="1"/>
</dbReference>
<dbReference type="GO" id="GO:0005737">
    <property type="term" value="C:cytoplasm"/>
    <property type="evidence" value="ECO:0007669"/>
    <property type="project" value="TreeGrafter"/>
</dbReference>
<sequence length="204" mass="23649">MDSIVNERDIKILIKKDKIIADIYRKHQSPANWTRPRGFVTLSKIILEQQVSLASANAHFLKLSTYVTDFTPSAMLKLSDDEMRSCQISRQKSTYLRALSSAIIDNSLDLEKMSIKSEEEIRKELTNIKGIGNWTVDVYLMLCLQAKDILPIGDIALVNTIKELTSAKTKEEMISFAERWRPLRSLATYFLWHHYLEKRKKKEK</sequence>
<evidence type="ECO:0000259" key="5">
    <source>
        <dbReference type="SMART" id="SM00478"/>
    </source>
</evidence>
<evidence type="ECO:0000256" key="3">
    <source>
        <dbReference type="ARBA" id="ARBA00022763"/>
    </source>
</evidence>
<dbReference type="PANTHER" id="PTHR43003">
    <property type="entry name" value="DNA-3-METHYLADENINE GLYCOSYLASE"/>
    <property type="match status" value="1"/>
</dbReference>
<keyword evidence="4" id="KW-0234">DNA repair</keyword>
<dbReference type="GO" id="GO:0006307">
    <property type="term" value="P:DNA alkylation repair"/>
    <property type="evidence" value="ECO:0007669"/>
    <property type="project" value="TreeGrafter"/>
</dbReference>
<dbReference type="PANTHER" id="PTHR43003:SF5">
    <property type="entry name" value="DNA-3-METHYLADENINE GLYCOSYLASE"/>
    <property type="match status" value="1"/>
</dbReference>
<organism evidence="6 7">
    <name type="scientific">Algoriphagus antarcticus</name>
    <dbReference type="NCBI Taxonomy" id="238540"/>
    <lineage>
        <taxon>Bacteria</taxon>
        <taxon>Pseudomonadati</taxon>
        <taxon>Bacteroidota</taxon>
        <taxon>Cytophagia</taxon>
        <taxon>Cytophagales</taxon>
        <taxon>Cyclobacteriaceae</taxon>
        <taxon>Algoriphagus</taxon>
    </lineage>
</organism>
<evidence type="ECO:0000256" key="2">
    <source>
        <dbReference type="ARBA" id="ARBA00012000"/>
    </source>
</evidence>
<dbReference type="InterPro" id="IPR051912">
    <property type="entry name" value="Alkylbase_DNA_Glycosylase/TA"/>
</dbReference>
<evidence type="ECO:0000256" key="1">
    <source>
        <dbReference type="ARBA" id="ARBA00000086"/>
    </source>
</evidence>
<feature type="domain" description="HhH-GPD" evidence="5">
    <location>
        <begin position="47"/>
        <end position="199"/>
    </location>
</feature>
<comment type="catalytic activity">
    <reaction evidence="1">
        <text>Hydrolysis of alkylated DNA, releasing 3-methyladenine, 3-methylguanine, 7-methylguanine and 7-methyladenine.</text>
        <dbReference type="EC" id="3.2.2.21"/>
    </reaction>
</comment>
<evidence type="ECO:0000256" key="4">
    <source>
        <dbReference type="ARBA" id="ARBA00023204"/>
    </source>
</evidence>
<dbReference type="RefSeq" id="WP_086543242.1">
    <property type="nucleotide sequence ID" value="NZ_MSSW01000065.1"/>
</dbReference>
<dbReference type="GO" id="GO:0032131">
    <property type="term" value="F:alkylated DNA binding"/>
    <property type="evidence" value="ECO:0007669"/>
    <property type="project" value="TreeGrafter"/>
</dbReference>
<proteinExistence type="predicted"/>
<dbReference type="GO" id="GO:0008725">
    <property type="term" value="F:DNA-3-methyladenine glycosylase activity"/>
    <property type="evidence" value="ECO:0007669"/>
    <property type="project" value="TreeGrafter"/>
</dbReference>
<dbReference type="OrthoDB" id="9785929at2"/>
<dbReference type="AlphaFoldDB" id="A0A3E0DI27"/>
<dbReference type="Gene3D" id="1.10.340.30">
    <property type="entry name" value="Hypothetical protein, domain 2"/>
    <property type="match status" value="1"/>
</dbReference>
<comment type="caution">
    <text evidence="6">The sequence shown here is derived from an EMBL/GenBank/DDBJ whole genome shotgun (WGS) entry which is preliminary data.</text>
</comment>
<dbReference type="CDD" id="cd00056">
    <property type="entry name" value="ENDO3c"/>
    <property type="match status" value="1"/>
</dbReference>
<dbReference type="SUPFAM" id="SSF48150">
    <property type="entry name" value="DNA-glycosylase"/>
    <property type="match status" value="1"/>
</dbReference>
<dbReference type="GO" id="GO:0006285">
    <property type="term" value="P:base-excision repair, AP site formation"/>
    <property type="evidence" value="ECO:0007669"/>
    <property type="project" value="TreeGrafter"/>
</dbReference>
<name>A0A3E0DI27_9BACT</name>
<dbReference type="GO" id="GO:0043916">
    <property type="term" value="F:DNA-7-methylguanine glycosylase activity"/>
    <property type="evidence" value="ECO:0007669"/>
    <property type="project" value="TreeGrafter"/>
</dbReference>
<dbReference type="Gene3D" id="1.10.1670.40">
    <property type="match status" value="1"/>
</dbReference>
<reference evidence="6 7" key="1">
    <citation type="submission" date="2018-08" db="EMBL/GenBank/DDBJ databases">
        <title>Genomic Encyclopedia of Archaeal and Bacterial Type Strains, Phase II (KMG-II): from individual species to whole genera.</title>
        <authorList>
            <person name="Goeker M."/>
        </authorList>
    </citation>
    <scope>NUCLEOTIDE SEQUENCE [LARGE SCALE GENOMIC DNA]</scope>
    <source>
        <strain evidence="6 7">DSM 15986</strain>
    </source>
</reference>
<dbReference type="EC" id="3.2.2.21" evidence="2"/>
<protein>
    <recommendedName>
        <fullName evidence="2">DNA-3-methyladenine glycosylase II</fullName>
        <ecNumber evidence="2">3.2.2.21</ecNumber>
    </recommendedName>
</protein>
<dbReference type="Proteomes" id="UP000256405">
    <property type="component" value="Unassembled WGS sequence"/>
</dbReference>
<evidence type="ECO:0000313" key="7">
    <source>
        <dbReference type="Proteomes" id="UP000256405"/>
    </source>
</evidence>
<keyword evidence="7" id="KW-1185">Reference proteome</keyword>
<keyword evidence="3" id="KW-0227">DNA damage</keyword>
<accession>A0A3E0DI27</accession>
<evidence type="ECO:0000313" key="6">
    <source>
        <dbReference type="EMBL" id="REG82279.1"/>
    </source>
</evidence>
<dbReference type="InterPro" id="IPR003265">
    <property type="entry name" value="HhH-GPD_domain"/>
</dbReference>
<dbReference type="EMBL" id="QUNF01000022">
    <property type="protein sequence ID" value="REG82279.1"/>
    <property type="molecule type" value="Genomic_DNA"/>
</dbReference>